<accession>A0A066WTQ7</accession>
<protein>
    <recommendedName>
        <fullName evidence="3">Lipoprotein</fullName>
    </recommendedName>
</protein>
<name>A0A066WTQ7_9FLAO</name>
<comment type="caution">
    <text evidence="1">The sequence shown here is derived from an EMBL/GenBank/DDBJ whole genome shotgun (WGS) entry which is preliminary data.</text>
</comment>
<dbReference type="RefSeq" id="WP_152547419.1">
    <property type="nucleotide sequence ID" value="NZ_JNCA01000029.1"/>
</dbReference>
<evidence type="ECO:0000313" key="2">
    <source>
        <dbReference type="Proteomes" id="UP000027064"/>
    </source>
</evidence>
<dbReference type="PROSITE" id="PS51257">
    <property type="entry name" value="PROKAR_LIPOPROTEIN"/>
    <property type="match status" value="1"/>
</dbReference>
<evidence type="ECO:0000313" key="1">
    <source>
        <dbReference type="EMBL" id="KDN54070.1"/>
    </source>
</evidence>
<dbReference type="eggNOG" id="ENOG5033TSM">
    <property type="taxonomic scope" value="Bacteria"/>
</dbReference>
<dbReference type="OrthoDB" id="883995at2"/>
<gene>
    <name evidence="1" type="ORF">FEM21_28870</name>
</gene>
<dbReference type="EMBL" id="JNCA01000029">
    <property type="protein sequence ID" value="KDN54070.1"/>
    <property type="molecule type" value="Genomic_DNA"/>
</dbReference>
<dbReference type="PATRIC" id="fig|1492738.3.peg.2874"/>
<dbReference type="Proteomes" id="UP000027064">
    <property type="component" value="Unassembled WGS sequence"/>
</dbReference>
<evidence type="ECO:0008006" key="3">
    <source>
        <dbReference type="Google" id="ProtNLM"/>
    </source>
</evidence>
<keyword evidence="2" id="KW-1185">Reference proteome</keyword>
<organism evidence="1 2">
    <name type="scientific">Flavobacterium seoulense</name>
    <dbReference type="NCBI Taxonomy" id="1492738"/>
    <lineage>
        <taxon>Bacteria</taxon>
        <taxon>Pseudomonadati</taxon>
        <taxon>Bacteroidota</taxon>
        <taxon>Flavobacteriia</taxon>
        <taxon>Flavobacteriales</taxon>
        <taxon>Flavobacteriaceae</taxon>
        <taxon>Flavobacterium</taxon>
    </lineage>
</organism>
<sequence>MKKHSIPTFSFLIVFLFLLQSCNNSKISHSETIKTKPTEKVSNTEKRTSVKETNNQIEVFDANKMLFNGKVSRYFSLKEFEIFFDKADSTKLMSEEEPCAYIFENPDGSKDLEDKYLYKNGSRFENSKDKVAVDEFRFTKNNYLKYNNVILNSDTTINDLRKLFPNAVNTIHTLDVYGEGKLQVIQLREDKDNISDGHIKVFLKNGKLYFMHWWFPC</sequence>
<proteinExistence type="predicted"/>
<dbReference type="AlphaFoldDB" id="A0A066WTQ7"/>
<reference evidence="1 2" key="1">
    <citation type="submission" date="2014-05" db="EMBL/GenBank/DDBJ databases">
        <title>Genome Sequence of Flavobacterium sp. EM1321.</title>
        <authorList>
            <person name="Shin S.-K."/>
            <person name="Yi H."/>
        </authorList>
    </citation>
    <scope>NUCLEOTIDE SEQUENCE [LARGE SCALE GENOMIC DNA]</scope>
    <source>
        <strain evidence="1 2">EM1321</strain>
    </source>
</reference>